<evidence type="ECO:0000256" key="1">
    <source>
        <dbReference type="ARBA" id="ARBA00023115"/>
    </source>
</evidence>
<evidence type="ECO:0008006" key="5">
    <source>
        <dbReference type="Google" id="ProtNLM"/>
    </source>
</evidence>
<dbReference type="SUPFAM" id="SSF53335">
    <property type="entry name" value="S-adenosyl-L-methionine-dependent methyltransferases"/>
    <property type="match status" value="1"/>
</dbReference>
<name>A0A8X9AAT0_SALSN</name>
<dbReference type="GO" id="GO:0006596">
    <property type="term" value="P:polyamine biosynthetic process"/>
    <property type="evidence" value="ECO:0007669"/>
    <property type="project" value="UniProtKB-KW"/>
</dbReference>
<keyword evidence="4" id="KW-1185">Reference proteome</keyword>
<reference evidence="3" key="2">
    <citation type="submission" date="2020-08" db="EMBL/GenBank/DDBJ databases">
        <title>Plant Genome Project.</title>
        <authorList>
            <person name="Zhang R.-G."/>
        </authorList>
    </citation>
    <scope>NUCLEOTIDE SEQUENCE</scope>
    <source>
        <strain evidence="3">Huo1</strain>
        <tissue evidence="3">Leaf</tissue>
    </source>
</reference>
<dbReference type="Gene3D" id="3.40.50.150">
    <property type="entry name" value="Vaccinia Virus protein VP39"/>
    <property type="match status" value="1"/>
</dbReference>
<protein>
    <recommendedName>
        <fullName evidence="5">Spermidine synthase</fullName>
    </recommendedName>
</protein>
<dbReference type="Pfam" id="PF01564">
    <property type="entry name" value="Spermine_synth"/>
    <property type="match status" value="1"/>
</dbReference>
<evidence type="ECO:0000313" key="4">
    <source>
        <dbReference type="Proteomes" id="UP000298416"/>
    </source>
</evidence>
<keyword evidence="1" id="KW-0620">Polyamine biosynthesis</keyword>
<dbReference type="InterPro" id="IPR029063">
    <property type="entry name" value="SAM-dependent_MTases_sf"/>
</dbReference>
<proteinExistence type="predicted"/>
<evidence type="ECO:0000313" key="3">
    <source>
        <dbReference type="EMBL" id="KAG6432974.1"/>
    </source>
</evidence>
<comment type="caution">
    <text evidence="3">The sequence shown here is derived from an EMBL/GenBank/DDBJ whole genome shotgun (WGS) entry which is preliminary data.</text>
</comment>
<feature type="region of interest" description="Disordered" evidence="2">
    <location>
        <begin position="19"/>
        <end position="43"/>
    </location>
</feature>
<dbReference type="EMBL" id="PNBA02000002">
    <property type="protein sequence ID" value="KAG6432974.1"/>
    <property type="molecule type" value="Genomic_DNA"/>
</dbReference>
<dbReference type="PANTHER" id="PTHR43317">
    <property type="entry name" value="THERMOSPERMINE SYNTHASE ACAULIS5"/>
    <property type="match status" value="1"/>
</dbReference>
<gene>
    <name evidence="3" type="ORF">SASPL_104574</name>
</gene>
<feature type="compositionally biased region" description="Pro residues" evidence="2">
    <location>
        <begin position="19"/>
        <end position="39"/>
    </location>
</feature>
<sequence length="354" mass="39835">MGPTRPRIRLDFLHLLRPPPAPPLLTHPPPTLPPNPPRKSPIFPQSHLLQFHLPATATAAESRPLTIRAFPKIRISRPCVGEFLIENVELKFDDGVTEFRRRLRFKRMPNFVQSQIRIRPKKDSILDNLDDLEFELEKGVLVQPYLSPMVAGIAVIHRFLDEQSLPRALCLGVGGGALLGFLADHLNFEVDGVEEDEVVLEAARRHFGLNNEFIHLFVEDGIRYLKRIANKYDIVMVDLDSRDVMSAVSAPPVEFVEGSVLRAAREVLRDKGVLVANVIPSSKMFFERLVCGVEEIFEEVYEIDVGNEEDFVLIAAKSGVGEGWDGDGSAFLNKLKLVVSCSYIDSIRRISKIR</sequence>
<dbReference type="PANTHER" id="PTHR43317:SF1">
    <property type="entry name" value="THERMOSPERMINE SYNTHASE ACAULIS5"/>
    <property type="match status" value="1"/>
</dbReference>
<dbReference type="AlphaFoldDB" id="A0A8X9AAT0"/>
<accession>A0A8X9AAT0</accession>
<dbReference type="Proteomes" id="UP000298416">
    <property type="component" value="Unassembled WGS sequence"/>
</dbReference>
<organism evidence="3">
    <name type="scientific">Salvia splendens</name>
    <name type="common">Scarlet sage</name>
    <dbReference type="NCBI Taxonomy" id="180675"/>
    <lineage>
        <taxon>Eukaryota</taxon>
        <taxon>Viridiplantae</taxon>
        <taxon>Streptophyta</taxon>
        <taxon>Embryophyta</taxon>
        <taxon>Tracheophyta</taxon>
        <taxon>Spermatophyta</taxon>
        <taxon>Magnoliopsida</taxon>
        <taxon>eudicotyledons</taxon>
        <taxon>Gunneridae</taxon>
        <taxon>Pentapetalae</taxon>
        <taxon>asterids</taxon>
        <taxon>lamiids</taxon>
        <taxon>Lamiales</taxon>
        <taxon>Lamiaceae</taxon>
        <taxon>Nepetoideae</taxon>
        <taxon>Mentheae</taxon>
        <taxon>Salviinae</taxon>
        <taxon>Salvia</taxon>
        <taxon>Salvia subgen. Calosphace</taxon>
        <taxon>core Calosphace</taxon>
    </lineage>
</organism>
<evidence type="ECO:0000256" key="2">
    <source>
        <dbReference type="SAM" id="MobiDB-lite"/>
    </source>
</evidence>
<reference evidence="3" key="1">
    <citation type="submission" date="2018-01" db="EMBL/GenBank/DDBJ databases">
        <authorList>
            <person name="Mao J.F."/>
        </authorList>
    </citation>
    <scope>NUCLEOTIDE SEQUENCE</scope>
    <source>
        <strain evidence="3">Huo1</strain>
        <tissue evidence="3">Leaf</tissue>
    </source>
</reference>